<evidence type="ECO:0000256" key="10">
    <source>
        <dbReference type="ARBA" id="ARBA00022989"/>
    </source>
</evidence>
<evidence type="ECO:0000256" key="7">
    <source>
        <dbReference type="ARBA" id="ARBA00022801"/>
    </source>
</evidence>
<evidence type="ECO:0000256" key="11">
    <source>
        <dbReference type="ARBA" id="ARBA00023098"/>
    </source>
</evidence>
<evidence type="ECO:0000256" key="1">
    <source>
        <dbReference type="ARBA" id="ARBA00001913"/>
    </source>
</evidence>
<evidence type="ECO:0000256" key="6">
    <source>
        <dbReference type="ARBA" id="ARBA00022723"/>
    </source>
</evidence>
<evidence type="ECO:0000313" key="17">
    <source>
        <dbReference type="Proteomes" id="UP001165160"/>
    </source>
</evidence>
<proteinExistence type="predicted"/>
<keyword evidence="11" id="KW-0443">Lipid metabolism</keyword>
<comment type="cofactor">
    <cofactor evidence="1">
        <name>Ca(2+)</name>
        <dbReference type="ChEBI" id="CHEBI:29108"/>
    </cofactor>
</comment>
<evidence type="ECO:0000256" key="8">
    <source>
        <dbReference type="ARBA" id="ARBA00022837"/>
    </source>
</evidence>
<evidence type="ECO:0000256" key="13">
    <source>
        <dbReference type="ARBA" id="ARBA00024531"/>
    </source>
</evidence>
<keyword evidence="4" id="KW-0597">Phosphoprotein</keyword>
<feature type="domain" description="Fungal lipase-type" evidence="15">
    <location>
        <begin position="287"/>
        <end position="426"/>
    </location>
</feature>
<dbReference type="GO" id="GO:0046872">
    <property type="term" value="F:metal ion binding"/>
    <property type="evidence" value="ECO:0007669"/>
    <property type="project" value="UniProtKB-KW"/>
</dbReference>
<keyword evidence="5" id="KW-0812">Transmembrane</keyword>
<dbReference type="Pfam" id="PF01764">
    <property type="entry name" value="Lipase_3"/>
    <property type="match status" value="1"/>
</dbReference>
<evidence type="ECO:0000259" key="15">
    <source>
        <dbReference type="Pfam" id="PF01764"/>
    </source>
</evidence>
<dbReference type="GO" id="GO:0016042">
    <property type="term" value="P:lipid catabolic process"/>
    <property type="evidence" value="ECO:0007669"/>
    <property type="project" value="UniProtKB-KW"/>
</dbReference>
<reference evidence="17" key="1">
    <citation type="journal article" date="2023" name="Commun. Biol.">
        <title>Genome analysis of Parmales, the sister group of diatoms, reveals the evolutionary specialization of diatoms from phago-mixotrophs to photoautotrophs.</title>
        <authorList>
            <person name="Ban H."/>
            <person name="Sato S."/>
            <person name="Yoshikawa S."/>
            <person name="Yamada K."/>
            <person name="Nakamura Y."/>
            <person name="Ichinomiya M."/>
            <person name="Sato N."/>
            <person name="Blanc-Mathieu R."/>
            <person name="Endo H."/>
            <person name="Kuwata A."/>
            <person name="Ogata H."/>
        </authorList>
    </citation>
    <scope>NUCLEOTIDE SEQUENCE [LARGE SCALE GENOMIC DNA]</scope>
    <source>
        <strain evidence="17">NIES 3699</strain>
    </source>
</reference>
<keyword evidence="3" id="KW-1003">Cell membrane</keyword>
<name>A0A9W7BTB5_9STRA</name>
<keyword evidence="9" id="KW-0442">Lipid degradation</keyword>
<keyword evidence="12" id="KW-0472">Membrane</keyword>
<evidence type="ECO:0000256" key="9">
    <source>
        <dbReference type="ARBA" id="ARBA00022963"/>
    </source>
</evidence>
<gene>
    <name evidence="16" type="ORF">TrVE_jg2784</name>
</gene>
<keyword evidence="8" id="KW-0106">Calcium</keyword>
<evidence type="ECO:0000256" key="5">
    <source>
        <dbReference type="ARBA" id="ARBA00022692"/>
    </source>
</evidence>
<evidence type="ECO:0000256" key="12">
    <source>
        <dbReference type="ARBA" id="ARBA00023136"/>
    </source>
</evidence>
<protein>
    <recommendedName>
        <fullName evidence="14">sn-1-specific diacylglycerol lipase</fullName>
        <ecNumber evidence="14">3.1.1.116</ecNumber>
    </recommendedName>
</protein>
<keyword evidence="17" id="KW-1185">Reference proteome</keyword>
<dbReference type="Proteomes" id="UP001165160">
    <property type="component" value="Unassembled WGS sequence"/>
</dbReference>
<evidence type="ECO:0000313" key="16">
    <source>
        <dbReference type="EMBL" id="GMH92065.1"/>
    </source>
</evidence>
<dbReference type="Gene3D" id="3.40.50.1820">
    <property type="entry name" value="alpha/beta hydrolase"/>
    <property type="match status" value="1"/>
</dbReference>
<dbReference type="PANTHER" id="PTHR45792:SF8">
    <property type="entry name" value="DIACYLGLYCEROL LIPASE-ALPHA"/>
    <property type="match status" value="1"/>
</dbReference>
<dbReference type="EC" id="3.1.1.116" evidence="14"/>
<sequence length="527" mass="57876">MEKVSRYESDDATSWEERKQKASSVISAVRAPMVSALSFSDQCCTLGFSIGLRCIRFGFNVGSLIVQGTTHLTTGMSRANATIRFVAEVVGYAEMITISVVSMNSTLTHVGLQTALHALHLGEHMSVTGILGLLASTGFWGSFSQSTLSALSATKDLFANEISPLATELNITKLGEAIKRAKESEREEDQRRIEERLLSGEGGELSLDMKHQQDITKYIRFALGTYGEKGLKFLGIIPYGSATSNNESFLRLSNIESALDIISTDFEGGLYSPGYVLSVDRDSKSVVLAVRGTIWPHDFLTDLICIDEELPCGGSAHSGMFKSALNLASQIRPLVVNLLSRPKYADFKLTLTGHSLGAGVAALMVYIWTSPEHYLNLAIPTTHLKDLHCYGYGCPAILTEELANKMSQKVTSVVIGEDMVPRFSLRSFRKMRDNVLNELLMSEGGGVEDDYNTSGGMRVLLPAGKIVWIDESTAECDASVRKPRDFNAMHMSSCSFEAHMPQNYFQKMNEKAERGWKIGRLGRRGET</sequence>
<dbReference type="InterPro" id="IPR052214">
    <property type="entry name" value="DAG_Lipase-Related"/>
</dbReference>
<comment type="catalytic activity">
    <reaction evidence="13">
        <text>a 1,2-diacyl-sn-glycerol + H2O = a 2-acylglycerol + a fatty acid + H(+)</text>
        <dbReference type="Rhea" id="RHEA:33275"/>
        <dbReference type="ChEBI" id="CHEBI:15377"/>
        <dbReference type="ChEBI" id="CHEBI:15378"/>
        <dbReference type="ChEBI" id="CHEBI:17389"/>
        <dbReference type="ChEBI" id="CHEBI:17815"/>
        <dbReference type="ChEBI" id="CHEBI:28868"/>
        <dbReference type="EC" id="3.1.1.116"/>
    </reaction>
    <physiologicalReaction direction="left-to-right" evidence="13">
        <dbReference type="Rhea" id="RHEA:33276"/>
    </physiologicalReaction>
</comment>
<keyword evidence="6" id="KW-0479">Metal-binding</keyword>
<dbReference type="InterPro" id="IPR002921">
    <property type="entry name" value="Fungal_lipase-type"/>
</dbReference>
<evidence type="ECO:0000256" key="14">
    <source>
        <dbReference type="ARBA" id="ARBA00026104"/>
    </source>
</evidence>
<organism evidence="16 17">
    <name type="scientific">Triparma verrucosa</name>
    <dbReference type="NCBI Taxonomy" id="1606542"/>
    <lineage>
        <taxon>Eukaryota</taxon>
        <taxon>Sar</taxon>
        <taxon>Stramenopiles</taxon>
        <taxon>Ochrophyta</taxon>
        <taxon>Bolidophyceae</taxon>
        <taxon>Parmales</taxon>
        <taxon>Triparmaceae</taxon>
        <taxon>Triparma</taxon>
    </lineage>
</organism>
<comment type="subcellular location">
    <subcellularLocation>
        <location evidence="2">Cell membrane</location>
        <topology evidence="2">Multi-pass membrane protein</topology>
    </subcellularLocation>
</comment>
<keyword evidence="10" id="KW-1133">Transmembrane helix</keyword>
<evidence type="ECO:0000256" key="3">
    <source>
        <dbReference type="ARBA" id="ARBA00022475"/>
    </source>
</evidence>
<dbReference type="CDD" id="cd00519">
    <property type="entry name" value="Lipase_3"/>
    <property type="match status" value="1"/>
</dbReference>
<dbReference type="AlphaFoldDB" id="A0A9W7BTB5"/>
<dbReference type="SUPFAM" id="SSF53474">
    <property type="entry name" value="alpha/beta-Hydrolases"/>
    <property type="match status" value="1"/>
</dbReference>
<dbReference type="GO" id="GO:0005886">
    <property type="term" value="C:plasma membrane"/>
    <property type="evidence" value="ECO:0007669"/>
    <property type="project" value="UniProtKB-SubCell"/>
</dbReference>
<dbReference type="InterPro" id="IPR029058">
    <property type="entry name" value="AB_hydrolase_fold"/>
</dbReference>
<evidence type="ECO:0000256" key="4">
    <source>
        <dbReference type="ARBA" id="ARBA00022553"/>
    </source>
</evidence>
<evidence type="ECO:0000256" key="2">
    <source>
        <dbReference type="ARBA" id="ARBA00004651"/>
    </source>
</evidence>
<dbReference type="GO" id="GO:0016298">
    <property type="term" value="F:lipase activity"/>
    <property type="evidence" value="ECO:0007669"/>
    <property type="project" value="TreeGrafter"/>
</dbReference>
<dbReference type="PANTHER" id="PTHR45792">
    <property type="entry name" value="DIACYLGLYCEROL LIPASE HOMOLOG-RELATED"/>
    <property type="match status" value="1"/>
</dbReference>
<keyword evidence="7" id="KW-0378">Hydrolase</keyword>
<accession>A0A9W7BTB5</accession>
<comment type="caution">
    <text evidence="16">The sequence shown here is derived from an EMBL/GenBank/DDBJ whole genome shotgun (WGS) entry which is preliminary data.</text>
</comment>
<dbReference type="EMBL" id="BRXX01000123">
    <property type="protein sequence ID" value="GMH92065.1"/>
    <property type="molecule type" value="Genomic_DNA"/>
</dbReference>